<keyword evidence="8 22" id="KW-0812">Transmembrane</keyword>
<evidence type="ECO:0000256" key="1">
    <source>
        <dbReference type="ARBA" id="ARBA00004127"/>
    </source>
</evidence>
<dbReference type="InterPro" id="IPR011009">
    <property type="entry name" value="Kinase-like_dom_sf"/>
</dbReference>
<dbReference type="PANTHER" id="PTHR27002">
    <property type="entry name" value="RECEPTOR-LIKE SERINE/THREONINE-PROTEIN KINASE SD1-8"/>
    <property type="match status" value="1"/>
</dbReference>
<dbReference type="GO" id="GO:0004427">
    <property type="term" value="F:inorganic diphosphate phosphatase activity"/>
    <property type="evidence" value="ECO:0007669"/>
    <property type="project" value="InterPro"/>
</dbReference>
<keyword evidence="11" id="KW-0547">Nucleotide-binding</keyword>
<dbReference type="Pfam" id="PF01657">
    <property type="entry name" value="Stress-antifung"/>
    <property type="match status" value="2"/>
</dbReference>
<dbReference type="Pfam" id="PF07714">
    <property type="entry name" value="PK_Tyr_Ser-Thr"/>
    <property type="match status" value="1"/>
</dbReference>
<evidence type="ECO:0000256" key="13">
    <source>
        <dbReference type="ARBA" id="ARBA00022840"/>
    </source>
</evidence>
<keyword evidence="10" id="KW-0677">Repeat</keyword>
<protein>
    <recommendedName>
        <fullName evidence="3">H(+)-exporting diphosphatase</fullName>
        <ecNumber evidence="3">7.1.3.1</ecNumber>
    </recommendedName>
</protein>
<dbReference type="AlphaFoldDB" id="A0AAN9FW93"/>
<dbReference type="SUPFAM" id="SSF56112">
    <property type="entry name" value="Protein kinase-like (PK-like)"/>
    <property type="match status" value="1"/>
</dbReference>
<keyword evidence="12" id="KW-0418">Kinase</keyword>
<feature type="transmembrane region" description="Helical" evidence="22">
    <location>
        <begin position="6"/>
        <end position="28"/>
    </location>
</feature>
<feature type="domain" description="Protein kinase" evidence="23">
    <location>
        <begin position="391"/>
        <end position="648"/>
    </location>
</feature>
<reference evidence="25 26" key="1">
    <citation type="submission" date="2024-01" db="EMBL/GenBank/DDBJ databases">
        <title>The genomes of 5 underutilized Papilionoideae crops provide insights into root nodulation and disease resistance.</title>
        <authorList>
            <person name="Yuan L."/>
        </authorList>
    </citation>
    <scope>NUCLEOTIDE SEQUENCE [LARGE SCALE GENOMIC DNA]</scope>
    <source>
        <strain evidence="25">LY-2023</strain>
        <tissue evidence="25">Leaf</tissue>
    </source>
</reference>
<keyword evidence="26" id="KW-1185">Reference proteome</keyword>
<dbReference type="InterPro" id="IPR004131">
    <property type="entry name" value="PPase-energised_H-pump"/>
</dbReference>
<keyword evidence="18 22" id="KW-0472">Membrane</keyword>
<evidence type="ECO:0000256" key="3">
    <source>
        <dbReference type="ARBA" id="ARBA00013242"/>
    </source>
</evidence>
<dbReference type="InterPro" id="IPR038408">
    <property type="entry name" value="GNK2_sf"/>
</dbReference>
<dbReference type="GO" id="GO:0012505">
    <property type="term" value="C:endomembrane system"/>
    <property type="evidence" value="ECO:0007669"/>
    <property type="project" value="UniProtKB-SubCell"/>
</dbReference>
<dbReference type="Gene3D" id="1.10.510.10">
    <property type="entry name" value="Transferase(Phosphotransferase) domain 1"/>
    <property type="match status" value="1"/>
</dbReference>
<evidence type="ECO:0000256" key="10">
    <source>
        <dbReference type="ARBA" id="ARBA00022737"/>
    </source>
</evidence>
<accession>A0AAN9FW93</accession>
<dbReference type="Proteomes" id="UP001359559">
    <property type="component" value="Unassembled WGS sequence"/>
</dbReference>
<keyword evidence="19" id="KW-0675">Receptor</keyword>
<evidence type="ECO:0000256" key="11">
    <source>
        <dbReference type="ARBA" id="ARBA00022741"/>
    </source>
</evidence>
<gene>
    <name evidence="25" type="ORF">RJT34_25275</name>
</gene>
<evidence type="ECO:0000256" key="14">
    <source>
        <dbReference type="ARBA" id="ARBA00022842"/>
    </source>
</evidence>
<evidence type="ECO:0000256" key="19">
    <source>
        <dbReference type="ARBA" id="ARBA00023170"/>
    </source>
</evidence>
<sequence length="648" mass="71740">MNLRSGAVMGFLLAANGLLVLYITINLFKLYYGDDWEGLFEAITGYGLGRSSMDLFGRVSGGIYTKAADVGADLVESGYYAPNSTYKTNLSALLLRLTSNTNINYGFYSSSYGISDTVYATGLCRGDVTPQTCRNCLNETSFFLLKQCPLKKRVAGGYDKCMLYYNEHSITYGYKDSDFEVCLKSETSTPDWDYYNYALKNLLSKLRVKAATTDSHLNRKFAAGNATAPNSQHIYAVVQCTPDLTEAECNDCLDGAFSEIPNCCSHRTGGVIIKLSCNFRFENYSFYDPTVEAVTLQLPSLGSPPPSSVPSPTANSSQSTHHGNGNRSRATIAKVVPVVAFVGLLTFVYLCSKMRKQTKLFESEANHEDEIKPTESSEFGFDTIKVATNNFSNANKLGQGGFGPVYKGILFNGQETAVKRLSSNSGQGDIEFKNELFLMARLQHRNLVRLLGFCIEREERLLVYEFLPNRSLDNFLFDQTHANASKIVGTLGYMAPEYARHGKFSVKSDVFSFGVIILEIVSGQKNGSFRNGENVEHLLSFAWKNWKKGTAFNIIDPTLNDALRDEIVRCIHIGLLCVQERVVDRPTLASVMLMLSSCSLSLPVPLQPAFFMSDECLSEIQSIESNEQRSNSVEDSANEASISSLYPR</sequence>
<dbReference type="GO" id="GO:0009678">
    <property type="term" value="F:diphosphate hydrolysis-driven proton transmembrane transporter activity"/>
    <property type="evidence" value="ECO:0007669"/>
    <property type="project" value="UniProtKB-EC"/>
</dbReference>
<evidence type="ECO:0000256" key="5">
    <source>
        <dbReference type="ARBA" id="ARBA00022527"/>
    </source>
</evidence>
<evidence type="ECO:0000256" key="6">
    <source>
        <dbReference type="ARBA" id="ARBA00022553"/>
    </source>
</evidence>
<evidence type="ECO:0000256" key="22">
    <source>
        <dbReference type="SAM" id="Phobius"/>
    </source>
</evidence>
<evidence type="ECO:0000259" key="24">
    <source>
        <dbReference type="PROSITE" id="PS51473"/>
    </source>
</evidence>
<dbReference type="GO" id="GO:0005886">
    <property type="term" value="C:plasma membrane"/>
    <property type="evidence" value="ECO:0007669"/>
    <property type="project" value="TreeGrafter"/>
</dbReference>
<dbReference type="GO" id="GO:0004674">
    <property type="term" value="F:protein serine/threonine kinase activity"/>
    <property type="evidence" value="ECO:0007669"/>
    <property type="project" value="UniProtKB-KW"/>
</dbReference>
<keyword evidence="9" id="KW-0732">Signal</keyword>
<dbReference type="InterPro" id="IPR000719">
    <property type="entry name" value="Prot_kinase_dom"/>
</dbReference>
<evidence type="ECO:0000256" key="9">
    <source>
        <dbReference type="ARBA" id="ARBA00022729"/>
    </source>
</evidence>
<evidence type="ECO:0000256" key="18">
    <source>
        <dbReference type="ARBA" id="ARBA00023136"/>
    </source>
</evidence>
<dbReference type="Gene3D" id="3.30.200.20">
    <property type="entry name" value="Phosphorylase Kinase, domain 1"/>
    <property type="match status" value="1"/>
</dbReference>
<evidence type="ECO:0000256" key="21">
    <source>
        <dbReference type="SAM" id="MobiDB-lite"/>
    </source>
</evidence>
<dbReference type="FunFam" id="1.10.510.10:FF:001722">
    <property type="entry name" value="G-type lectin S-receptor-like serine/threonine-protein kinase B120"/>
    <property type="match status" value="1"/>
</dbReference>
<dbReference type="Gene3D" id="3.30.430.20">
    <property type="entry name" value="Gnk2 domain, C-X8-C-X2-C motif"/>
    <property type="match status" value="2"/>
</dbReference>
<feature type="compositionally biased region" description="Low complexity" evidence="21">
    <location>
        <begin position="310"/>
        <end position="319"/>
    </location>
</feature>
<keyword evidence="14" id="KW-0460">Magnesium</keyword>
<keyword evidence="15" id="KW-1278">Translocase</keyword>
<keyword evidence="20" id="KW-0325">Glycoprotein</keyword>
<comment type="caution">
    <text evidence="25">The sequence shown here is derived from an EMBL/GenBank/DDBJ whole genome shotgun (WGS) entry which is preliminary data.</text>
</comment>
<keyword evidence="13" id="KW-0067">ATP-binding</keyword>
<dbReference type="FunFam" id="3.30.200.20:FF:000142">
    <property type="entry name" value="Cysteine-rich receptor-like protein kinase 10"/>
    <property type="match status" value="1"/>
</dbReference>
<dbReference type="PROSITE" id="PS50011">
    <property type="entry name" value="PROTEIN_KINASE_DOM"/>
    <property type="match status" value="1"/>
</dbReference>
<evidence type="ECO:0000256" key="17">
    <source>
        <dbReference type="ARBA" id="ARBA00023065"/>
    </source>
</evidence>
<dbReference type="EMBL" id="JAYKXN010000006">
    <property type="protein sequence ID" value="KAK7280213.1"/>
    <property type="molecule type" value="Genomic_DNA"/>
</dbReference>
<dbReference type="InterPro" id="IPR001245">
    <property type="entry name" value="Ser-Thr/Tyr_kinase_cat_dom"/>
</dbReference>
<evidence type="ECO:0000256" key="2">
    <source>
        <dbReference type="ARBA" id="ARBA00004167"/>
    </source>
</evidence>
<evidence type="ECO:0000256" key="12">
    <source>
        <dbReference type="ARBA" id="ARBA00022777"/>
    </source>
</evidence>
<dbReference type="PANTHER" id="PTHR27002:SF181">
    <property type="entry name" value="RECEPTOR-LIKE SERINE_THREONINE-PROTEIN KINASE"/>
    <property type="match status" value="1"/>
</dbReference>
<keyword evidence="4" id="KW-0813">Transport</keyword>
<dbReference type="InterPro" id="IPR002902">
    <property type="entry name" value="GNK2"/>
</dbReference>
<evidence type="ECO:0000313" key="25">
    <source>
        <dbReference type="EMBL" id="KAK7280213.1"/>
    </source>
</evidence>
<comment type="subcellular location">
    <subcellularLocation>
        <location evidence="1">Endomembrane system</location>
        <topology evidence="1">Multi-pass membrane protein</topology>
    </subcellularLocation>
    <subcellularLocation>
        <location evidence="2">Membrane</location>
        <topology evidence="2">Single-pass membrane protein</topology>
    </subcellularLocation>
</comment>
<keyword evidence="6" id="KW-0597">Phosphoprotein</keyword>
<evidence type="ECO:0000256" key="7">
    <source>
        <dbReference type="ARBA" id="ARBA00022679"/>
    </source>
</evidence>
<keyword evidence="5" id="KW-0723">Serine/threonine-protein kinase</keyword>
<keyword evidence="17" id="KW-0406">Ion transport</keyword>
<organism evidence="25 26">
    <name type="scientific">Clitoria ternatea</name>
    <name type="common">Butterfly pea</name>
    <dbReference type="NCBI Taxonomy" id="43366"/>
    <lineage>
        <taxon>Eukaryota</taxon>
        <taxon>Viridiplantae</taxon>
        <taxon>Streptophyta</taxon>
        <taxon>Embryophyta</taxon>
        <taxon>Tracheophyta</taxon>
        <taxon>Spermatophyta</taxon>
        <taxon>Magnoliopsida</taxon>
        <taxon>eudicotyledons</taxon>
        <taxon>Gunneridae</taxon>
        <taxon>Pentapetalae</taxon>
        <taxon>rosids</taxon>
        <taxon>fabids</taxon>
        <taxon>Fabales</taxon>
        <taxon>Fabaceae</taxon>
        <taxon>Papilionoideae</taxon>
        <taxon>50 kb inversion clade</taxon>
        <taxon>NPAAA clade</taxon>
        <taxon>indigoferoid/millettioid clade</taxon>
        <taxon>Phaseoleae</taxon>
        <taxon>Clitoria</taxon>
    </lineage>
</organism>
<keyword evidence="7" id="KW-0808">Transferase</keyword>
<proteinExistence type="predicted"/>
<feature type="domain" description="Gnk2-homologous" evidence="24">
    <location>
        <begin position="176"/>
        <end position="286"/>
    </location>
</feature>
<evidence type="ECO:0000256" key="16">
    <source>
        <dbReference type="ARBA" id="ARBA00022989"/>
    </source>
</evidence>
<evidence type="ECO:0000256" key="4">
    <source>
        <dbReference type="ARBA" id="ARBA00022448"/>
    </source>
</evidence>
<keyword evidence="16 22" id="KW-1133">Transmembrane helix</keyword>
<feature type="region of interest" description="Disordered" evidence="21">
    <location>
        <begin position="298"/>
        <end position="327"/>
    </location>
</feature>
<dbReference type="FunFam" id="3.30.430.20:FF:000002">
    <property type="entry name" value="Cysteine-rich receptor-like protein kinase 10"/>
    <property type="match status" value="1"/>
</dbReference>
<feature type="domain" description="Gnk2-homologous" evidence="24">
    <location>
        <begin position="68"/>
        <end position="170"/>
    </location>
</feature>
<evidence type="ECO:0000313" key="26">
    <source>
        <dbReference type="Proteomes" id="UP001359559"/>
    </source>
</evidence>
<evidence type="ECO:0000259" key="23">
    <source>
        <dbReference type="PROSITE" id="PS50011"/>
    </source>
</evidence>
<dbReference type="Pfam" id="PF03030">
    <property type="entry name" value="H_PPase"/>
    <property type="match status" value="1"/>
</dbReference>
<dbReference type="GO" id="GO:0005524">
    <property type="term" value="F:ATP binding"/>
    <property type="evidence" value="ECO:0007669"/>
    <property type="project" value="UniProtKB-KW"/>
</dbReference>
<evidence type="ECO:0000256" key="20">
    <source>
        <dbReference type="ARBA" id="ARBA00023180"/>
    </source>
</evidence>
<dbReference type="EC" id="7.1.3.1" evidence="3"/>
<feature type="region of interest" description="Disordered" evidence="21">
    <location>
        <begin position="626"/>
        <end position="648"/>
    </location>
</feature>
<dbReference type="PROSITE" id="PS51473">
    <property type="entry name" value="GNK2"/>
    <property type="match status" value="2"/>
</dbReference>
<dbReference type="CDD" id="cd23509">
    <property type="entry name" value="Gnk2-like"/>
    <property type="match status" value="2"/>
</dbReference>
<evidence type="ECO:0000256" key="8">
    <source>
        <dbReference type="ARBA" id="ARBA00022692"/>
    </source>
</evidence>
<dbReference type="Pfam" id="PF00069">
    <property type="entry name" value="Pkinase"/>
    <property type="match status" value="1"/>
</dbReference>
<evidence type="ECO:0000256" key="15">
    <source>
        <dbReference type="ARBA" id="ARBA00022967"/>
    </source>
</evidence>
<name>A0AAN9FW93_CLITE</name>